<protein>
    <submittedName>
        <fullName evidence="2">Uncharacterized protein</fullName>
    </submittedName>
</protein>
<organism evidence="2 3">
    <name type="scientific">Hypholoma sublateritium (strain FD-334 SS-4)</name>
    <dbReference type="NCBI Taxonomy" id="945553"/>
    <lineage>
        <taxon>Eukaryota</taxon>
        <taxon>Fungi</taxon>
        <taxon>Dikarya</taxon>
        <taxon>Basidiomycota</taxon>
        <taxon>Agaricomycotina</taxon>
        <taxon>Agaricomycetes</taxon>
        <taxon>Agaricomycetidae</taxon>
        <taxon>Agaricales</taxon>
        <taxon>Agaricineae</taxon>
        <taxon>Strophariaceae</taxon>
        <taxon>Hypholoma</taxon>
    </lineage>
</organism>
<proteinExistence type="predicted"/>
<reference evidence="3" key="1">
    <citation type="submission" date="2014-04" db="EMBL/GenBank/DDBJ databases">
        <title>Evolutionary Origins and Diversification of the Mycorrhizal Mutualists.</title>
        <authorList>
            <consortium name="DOE Joint Genome Institute"/>
            <consortium name="Mycorrhizal Genomics Consortium"/>
            <person name="Kohler A."/>
            <person name="Kuo A."/>
            <person name="Nagy L.G."/>
            <person name="Floudas D."/>
            <person name="Copeland A."/>
            <person name="Barry K.W."/>
            <person name="Cichocki N."/>
            <person name="Veneault-Fourrey C."/>
            <person name="LaButti K."/>
            <person name="Lindquist E.A."/>
            <person name="Lipzen A."/>
            <person name="Lundell T."/>
            <person name="Morin E."/>
            <person name="Murat C."/>
            <person name="Riley R."/>
            <person name="Ohm R."/>
            <person name="Sun H."/>
            <person name="Tunlid A."/>
            <person name="Henrissat B."/>
            <person name="Grigoriev I.V."/>
            <person name="Hibbett D.S."/>
            <person name="Martin F."/>
        </authorList>
    </citation>
    <scope>NUCLEOTIDE SEQUENCE [LARGE SCALE GENOMIC DNA]</scope>
    <source>
        <strain evidence="3">FD-334 SS-4</strain>
    </source>
</reference>
<feature type="compositionally biased region" description="Polar residues" evidence="1">
    <location>
        <begin position="41"/>
        <end position="52"/>
    </location>
</feature>
<evidence type="ECO:0000313" key="3">
    <source>
        <dbReference type="Proteomes" id="UP000054270"/>
    </source>
</evidence>
<sequence length="67" mass="7459">MHRTREWTCTIADGVARPPIQHRYVSIPARSTPQAPHPRQNKTTPFRTSESCYFSPPPAGARQGSNG</sequence>
<dbReference type="EMBL" id="KN817552">
    <property type="protein sequence ID" value="KJA22077.1"/>
    <property type="molecule type" value="Genomic_DNA"/>
</dbReference>
<dbReference type="Proteomes" id="UP000054270">
    <property type="component" value="Unassembled WGS sequence"/>
</dbReference>
<dbReference type="AlphaFoldDB" id="A0A0D2L5C0"/>
<feature type="region of interest" description="Disordered" evidence="1">
    <location>
        <begin position="27"/>
        <end position="67"/>
    </location>
</feature>
<name>A0A0D2L5C0_HYPSF</name>
<evidence type="ECO:0000256" key="1">
    <source>
        <dbReference type="SAM" id="MobiDB-lite"/>
    </source>
</evidence>
<keyword evidence="3" id="KW-1185">Reference proteome</keyword>
<accession>A0A0D2L5C0</accession>
<gene>
    <name evidence="2" type="ORF">HYPSUDRAFT_41196</name>
</gene>
<evidence type="ECO:0000313" key="2">
    <source>
        <dbReference type="EMBL" id="KJA22077.1"/>
    </source>
</evidence>